<organism evidence="2 3">
    <name type="scientific">Tenebrio molitor</name>
    <name type="common">Yellow mealworm beetle</name>
    <dbReference type="NCBI Taxonomy" id="7067"/>
    <lineage>
        <taxon>Eukaryota</taxon>
        <taxon>Metazoa</taxon>
        <taxon>Ecdysozoa</taxon>
        <taxon>Arthropoda</taxon>
        <taxon>Hexapoda</taxon>
        <taxon>Insecta</taxon>
        <taxon>Pterygota</taxon>
        <taxon>Neoptera</taxon>
        <taxon>Endopterygota</taxon>
        <taxon>Coleoptera</taxon>
        <taxon>Polyphaga</taxon>
        <taxon>Cucujiformia</taxon>
        <taxon>Tenebrionidae</taxon>
        <taxon>Tenebrio</taxon>
    </lineage>
</organism>
<sequence length="923" mass="105721">MVNENRNLSDLKLNRRNIKSSITRLQNGISNSENDIYQLQTDLETLTDLFKQYNSVQFEIEKIQFSQEGSDEQALEQESDKERRKIETQYRAIVSKIKSLLVSNNSSSSTSTVINITNDGGAGARKMNDNINLKPLPLPIFTVGDDANISDICKFHYLKGCLKEEALRAIESLSISGENYMNAINVLRKRFENKRLIVNQHVTNILNIQPLLKSSFTELRTLIDTVNNNIAALKVLQYQPGHWDPFLVPIILEKLDFVSKREWQATLDKDEGRFEKDHKLVISYKEFMKDYINMEHMELVPYKDLRNSGAFYLPHLAVYKQTIQGPKIRVVFDCSAKSSNGFALNDSLLTGANLQEGLFDILCRFRTYRFVIAADITKISDELEYRVKIPNDNPADIVSRGMLPRQLRQSELWWHGPQWLKSDASKWPSSWQNPHNKEDHLFPERKLSKPVNIINAEPELPVLQKFSSALSVEELEHARLVVLKYIQSRELADEIRCIQKSKKLKCQRLAKLDPFIDKNGLLRVGGRLKHSLLAYESKFPILLPEKHHVTKSIIRETHEDELHAGNEATLAAVRQRYWPISGRNFVRKIIHSCVKCNRANPKPISQKMGDLPKERLQPSRPFSTSGVDYAGPYLIKSSKLRNAKKVKSYIARFVCFSTKAVHLELVGDLTTESFLAAFKRFTSRRGHVSEIFSDNGSNFVGAERELFKTTNFKNKIECHFLNSNTSFNFIPARSPHFGGLWERAIQSVKRHLKRVLGDASITYEEFYTLLTRVEACLNSRPIIPLSQDPNDLEALTPGHFLIGAPLTAASEIDITSIRSNRLSRWQRIQQIQQHFWKRWQREYLSQLQKRPKGQQVAQPNVSVGMLVVLVGDNLPPLQWRLGRVVEVHPGADNIVRVVSIKTISGVDKRAIKKVCVLPTEVEQ</sequence>
<dbReference type="Pfam" id="PF18701">
    <property type="entry name" value="DUF5641"/>
    <property type="match status" value="1"/>
</dbReference>
<dbReference type="AlphaFoldDB" id="A0A8J6LB87"/>
<reference evidence="2" key="2">
    <citation type="submission" date="2021-08" db="EMBL/GenBank/DDBJ databases">
        <authorList>
            <person name="Eriksson T."/>
        </authorList>
    </citation>
    <scope>NUCLEOTIDE SEQUENCE</scope>
    <source>
        <strain evidence="2">Stoneville</strain>
        <tissue evidence="2">Whole head</tissue>
    </source>
</reference>
<dbReference type="Proteomes" id="UP000719412">
    <property type="component" value="Unassembled WGS sequence"/>
</dbReference>
<dbReference type="GO" id="GO:0015074">
    <property type="term" value="P:DNA integration"/>
    <property type="evidence" value="ECO:0007669"/>
    <property type="project" value="InterPro"/>
</dbReference>
<dbReference type="Pfam" id="PF03564">
    <property type="entry name" value="DUF1759"/>
    <property type="match status" value="1"/>
</dbReference>
<dbReference type="Pfam" id="PF17921">
    <property type="entry name" value="Integrase_H2C2"/>
    <property type="match status" value="1"/>
</dbReference>
<evidence type="ECO:0000313" key="3">
    <source>
        <dbReference type="Proteomes" id="UP000719412"/>
    </source>
</evidence>
<dbReference type="Gene3D" id="1.10.340.70">
    <property type="match status" value="1"/>
</dbReference>
<protein>
    <recommendedName>
        <fullName evidence="1">Integrase catalytic domain-containing protein</fullName>
    </recommendedName>
</protein>
<dbReference type="PANTHER" id="PTHR47331:SF1">
    <property type="entry name" value="GAG-LIKE PROTEIN"/>
    <property type="match status" value="1"/>
</dbReference>
<name>A0A8J6LB87_TENMO</name>
<dbReference type="InterPro" id="IPR005312">
    <property type="entry name" value="DUF1759"/>
</dbReference>
<dbReference type="GO" id="GO:0003676">
    <property type="term" value="F:nucleic acid binding"/>
    <property type="evidence" value="ECO:0007669"/>
    <property type="project" value="InterPro"/>
</dbReference>
<dbReference type="InterPro" id="IPR001584">
    <property type="entry name" value="Integrase_cat-core"/>
</dbReference>
<dbReference type="InterPro" id="IPR040676">
    <property type="entry name" value="DUF5641"/>
</dbReference>
<proteinExistence type="predicted"/>
<dbReference type="PROSITE" id="PS50994">
    <property type="entry name" value="INTEGRASE"/>
    <property type="match status" value="1"/>
</dbReference>
<gene>
    <name evidence="2" type="ORF">GEV33_015350</name>
</gene>
<dbReference type="InterPro" id="IPR036397">
    <property type="entry name" value="RNaseH_sf"/>
</dbReference>
<evidence type="ECO:0000313" key="2">
    <source>
        <dbReference type="EMBL" id="KAH0807441.1"/>
    </source>
</evidence>
<comment type="caution">
    <text evidence="2">The sequence shown here is derived from an EMBL/GenBank/DDBJ whole genome shotgun (WGS) entry which is preliminary data.</text>
</comment>
<reference evidence="2" key="1">
    <citation type="journal article" date="2020" name="J Insects Food Feed">
        <title>The yellow mealworm (Tenebrio molitor) genome: a resource for the emerging insects as food and feed industry.</title>
        <authorList>
            <person name="Eriksson T."/>
            <person name="Andere A."/>
            <person name="Kelstrup H."/>
            <person name="Emery V."/>
            <person name="Picard C."/>
        </authorList>
    </citation>
    <scope>NUCLEOTIDE SEQUENCE</scope>
    <source>
        <strain evidence="2">Stoneville</strain>
        <tissue evidence="2">Whole head</tissue>
    </source>
</reference>
<feature type="domain" description="Integrase catalytic" evidence="1">
    <location>
        <begin position="617"/>
        <end position="805"/>
    </location>
</feature>
<dbReference type="InterPro" id="IPR041588">
    <property type="entry name" value="Integrase_H2C2"/>
</dbReference>
<dbReference type="SUPFAM" id="SSF53098">
    <property type="entry name" value="Ribonuclease H-like"/>
    <property type="match status" value="1"/>
</dbReference>
<dbReference type="Gene3D" id="3.30.420.10">
    <property type="entry name" value="Ribonuclease H-like superfamily/Ribonuclease H"/>
    <property type="match status" value="1"/>
</dbReference>
<dbReference type="EMBL" id="JABDTM020030404">
    <property type="protein sequence ID" value="KAH0807441.1"/>
    <property type="molecule type" value="Genomic_DNA"/>
</dbReference>
<dbReference type="InterPro" id="IPR012337">
    <property type="entry name" value="RNaseH-like_sf"/>
</dbReference>
<accession>A0A8J6LB87</accession>
<evidence type="ECO:0000259" key="1">
    <source>
        <dbReference type="PROSITE" id="PS50994"/>
    </source>
</evidence>
<keyword evidence="3" id="KW-1185">Reference proteome</keyword>
<dbReference type="PANTHER" id="PTHR47331">
    <property type="entry name" value="PHD-TYPE DOMAIN-CONTAINING PROTEIN"/>
    <property type="match status" value="1"/>
</dbReference>